<dbReference type="NCBIfam" id="TIGR01643">
    <property type="entry name" value="YD_repeat_2x"/>
    <property type="match status" value="3"/>
</dbReference>
<dbReference type="Pfam" id="PF05593">
    <property type="entry name" value="RHS_repeat"/>
    <property type="match status" value="1"/>
</dbReference>
<accession>A0ABV7Z104</accession>
<proteinExistence type="predicted"/>
<dbReference type="RefSeq" id="WP_379839742.1">
    <property type="nucleotide sequence ID" value="NZ_JBHRYQ010000001.1"/>
</dbReference>
<dbReference type="InterPro" id="IPR022045">
    <property type="entry name" value="TcdB_toxin_mid/N"/>
</dbReference>
<dbReference type="PANTHER" id="PTHR32305:SF15">
    <property type="entry name" value="PROTEIN RHSA-RELATED"/>
    <property type="match status" value="1"/>
</dbReference>
<name>A0ABV7Z104_9BACT</name>
<keyword evidence="3 6" id="KW-0732">Signal</keyword>
<dbReference type="InterPro" id="IPR028994">
    <property type="entry name" value="Integrin_alpha_N"/>
</dbReference>
<organism evidence="8 9">
    <name type="scientific">Lacihabitans lacunae</name>
    <dbReference type="NCBI Taxonomy" id="1028214"/>
    <lineage>
        <taxon>Bacteria</taxon>
        <taxon>Pseudomonadati</taxon>
        <taxon>Bacteroidota</taxon>
        <taxon>Cytophagia</taxon>
        <taxon>Cytophagales</taxon>
        <taxon>Leadbetterellaceae</taxon>
        <taxon>Lacihabitans</taxon>
    </lineage>
</organism>
<evidence type="ECO:0000256" key="1">
    <source>
        <dbReference type="ARBA" id="ARBA00004613"/>
    </source>
</evidence>
<comment type="subcellular location">
    <subcellularLocation>
        <location evidence="1">Secreted</location>
    </subcellularLocation>
</comment>
<feature type="signal peptide" evidence="6">
    <location>
        <begin position="1"/>
        <end position="20"/>
    </location>
</feature>
<evidence type="ECO:0000313" key="9">
    <source>
        <dbReference type="Proteomes" id="UP001595616"/>
    </source>
</evidence>
<dbReference type="Proteomes" id="UP001595616">
    <property type="component" value="Unassembled WGS sequence"/>
</dbReference>
<comment type="caution">
    <text evidence="8">The sequence shown here is derived from an EMBL/GenBank/DDBJ whole genome shotgun (WGS) entry which is preliminary data.</text>
</comment>
<dbReference type="EMBL" id="JBHRYQ010000001">
    <property type="protein sequence ID" value="MFC3812836.1"/>
    <property type="molecule type" value="Genomic_DNA"/>
</dbReference>
<dbReference type="InterPro" id="IPR031325">
    <property type="entry name" value="RHS_repeat"/>
</dbReference>
<keyword evidence="5" id="KW-0812">Transmembrane</keyword>
<dbReference type="InterPro" id="IPR022385">
    <property type="entry name" value="Rhs_assc_core"/>
</dbReference>
<dbReference type="InterPro" id="IPR050708">
    <property type="entry name" value="T6SS_VgrG/RHS"/>
</dbReference>
<evidence type="ECO:0000256" key="3">
    <source>
        <dbReference type="ARBA" id="ARBA00022729"/>
    </source>
</evidence>
<reference evidence="9" key="1">
    <citation type="journal article" date="2019" name="Int. J. Syst. Evol. Microbiol.">
        <title>The Global Catalogue of Microorganisms (GCM) 10K type strain sequencing project: providing services to taxonomists for standard genome sequencing and annotation.</title>
        <authorList>
            <consortium name="The Broad Institute Genomics Platform"/>
            <consortium name="The Broad Institute Genome Sequencing Center for Infectious Disease"/>
            <person name="Wu L."/>
            <person name="Ma J."/>
        </authorList>
    </citation>
    <scope>NUCLEOTIDE SEQUENCE [LARGE SCALE GENOMIC DNA]</scope>
    <source>
        <strain evidence="9">CECT 7956</strain>
    </source>
</reference>
<keyword evidence="5" id="KW-1133">Transmembrane helix</keyword>
<dbReference type="Gene3D" id="2.180.10.10">
    <property type="entry name" value="RHS repeat-associated core"/>
    <property type="match status" value="2"/>
</dbReference>
<evidence type="ECO:0000313" key="8">
    <source>
        <dbReference type="EMBL" id="MFC3812836.1"/>
    </source>
</evidence>
<dbReference type="InterPro" id="IPR006530">
    <property type="entry name" value="YD"/>
</dbReference>
<dbReference type="Pfam" id="PF03534">
    <property type="entry name" value="SpvB"/>
    <property type="match status" value="1"/>
</dbReference>
<evidence type="ECO:0000259" key="7">
    <source>
        <dbReference type="Pfam" id="PF12256"/>
    </source>
</evidence>
<gene>
    <name evidence="8" type="ORF">ACFOOI_19385</name>
</gene>
<dbReference type="SUPFAM" id="SSF69318">
    <property type="entry name" value="Integrin alpha N-terminal domain"/>
    <property type="match status" value="1"/>
</dbReference>
<keyword evidence="5" id="KW-0472">Membrane</keyword>
<dbReference type="InterPro" id="IPR003284">
    <property type="entry name" value="Sal_SpvB"/>
</dbReference>
<feature type="transmembrane region" description="Helical" evidence="5">
    <location>
        <begin position="1812"/>
        <end position="1833"/>
    </location>
</feature>
<protein>
    <submittedName>
        <fullName evidence="8">RHS repeat-associated core domain-containing protein</fullName>
    </submittedName>
</protein>
<feature type="chain" id="PRO_5047067168" evidence="6">
    <location>
        <begin position="21"/>
        <end position="2108"/>
    </location>
</feature>
<dbReference type="InterPro" id="IPR013517">
    <property type="entry name" value="FG-GAP"/>
</dbReference>
<feature type="domain" description="Insecticide toxin TcdB middle/N-terminal" evidence="7">
    <location>
        <begin position="751"/>
        <end position="860"/>
    </location>
</feature>
<dbReference type="Pfam" id="PF12256">
    <property type="entry name" value="TcdB_toxin_midN"/>
    <property type="match status" value="1"/>
</dbReference>
<evidence type="ECO:0000256" key="6">
    <source>
        <dbReference type="SAM" id="SignalP"/>
    </source>
</evidence>
<evidence type="ECO:0000256" key="5">
    <source>
        <dbReference type="SAM" id="Phobius"/>
    </source>
</evidence>
<evidence type="ECO:0000256" key="2">
    <source>
        <dbReference type="ARBA" id="ARBA00022525"/>
    </source>
</evidence>
<keyword evidence="2" id="KW-0964">Secreted</keyword>
<evidence type="ECO:0000256" key="4">
    <source>
        <dbReference type="ARBA" id="ARBA00023026"/>
    </source>
</evidence>
<dbReference type="PANTHER" id="PTHR32305">
    <property type="match status" value="1"/>
</dbReference>
<sequence length="2108" mass="234478">MRYFLPAFVFLFVSVFSVDAQTTVPGDNFGYTSGSFQVNEAGAATYNIPFVIPPGTAGLQPSIGISYSSQGGNSFVGLGWTLNGLSTITRSSKTRAQDETASTTQRTKAVNTGIHFDKSDRFSLDGERLVLAPSSVNTTIPFDDNYGDDQTIYYTEQNNFTKVILYENSGTNSPQYFKAYTKSGLIFYYGNTTDSRMVDPDKNVGYQWLVNKIEDRNGNYMTFSYDQNATSGEVYPNEIKYTGNSNTGLATYNTIQFEFENRPAADVKEVYGIRFNKKNTYNKRLKSVKILYQTQLVREYKLSYILQQYSLLERVQECDGSTSQNCFEPTVFEWSNIETPQETEVEVTSVPASSLDKRLFGDFNGDGLNDILVWTRNNTTLTFKFYANDGNGEFVPADTVTANIGVSYDPRVSIGEFNGDNVNDITVSWVPVNGTANDVLFLISEPASMVEGQSYEYRTQYYTKLTRLGAKPYDDFIIDINQDGISDFLDMETVGNNKVPTINTVWMAQTLPVNSTTSQVFYNALDQTALNNSNYNLGWASSDTSQVQFSDIENDGLTDIFIFDKVNGLYSLVTPRSVRTATDLTKRENQFQVKVDESDRNILNSSILIGTNKTINLLDMNADGLPDLVVLDPSTSKLIIVPNKGYRKFETQSVNYKEIAFTNFTNYPELFPNDFNADGLMDLTFYNKTTGANRTYLNNGKFAFNITNVITDAFPLFQFKDFGANVAKPVYGHFLNGSHLDLLYYNTTDSKWYVQKLRQNQGFTIKRFTNGAGLKHEVTFDNLLNDQLYEKAGLVTFPNIDIQAPLYVVSKASTYAGGGNEIATQKYRYCGATINVEGRGFRGFTMIMEIDSVTGIYDKRYFRQGDDQWKYTGQTVIKTERFTSNGILLSRSSHAPSLLKFPNNNYAKSFFSYAASDSTEDFVNYRTQASKQTMDNYGNPLTIVASSGNGFKDSTANVYTDDYTSWILGRLTSATVTHFAPNVSSETRKAIFEYSSTTGQLTKETSDANLPAIDRVIKTYVYDTYGNILTSTTNAWNGTAYEDRIVQTQFDNLTNRFVTQGTNPLGHISSAVYEQKFGVPLQETDINGLTTTYEYDGYSRLIKETMPDNTWHTVAYRKANNSFFNSPTGGVFLTYNQSSNGQIGIEHYDAYNRAIESKSKGFDGTWVKVTHEFLRKSTPEFRETIRDSYPYFEGDTPAGFTQREVNKLGQVVEQKVSKTGGLRSAKSEFAGLIHEEYNFKNQKRTAIYDQAGRVTEARYNEANNLFFTYDAMGRLLTTTDVKGNVISNVYNTRGLKVSMTDPDMGTYQYEYNGFGELTKQTYPNGDVVTMTYDKLGRLKVRTDVDGTTTNTYDTGNKAKGSLTAVSSYVSSHSFTFDNLGRKSQENLTLNGTTYTTAYTYDTQGRINTISYPANNLVLKYIYNSYGYLAELRNNANNSLFWKAESIDASGNVTLQTFGNGVKTEQEYEAATQYLRSIRSFNGSQDLQHFTYQFNDLAHLSSQKDEMRNNTESFEYDDYNRLVETKLNNTTTTTLEYDVLGNIIYKSDVGQYEYGGVNNGPHRLINVRTKDANVTCSFTLNINTTYTSFNKVKTISNDTSSVQVFYGPDQQRIMQKMYVNGNLIRTKLYLGGLVEIEAFTNGKILQTSFIGGVGIQLKETIGATTTTILKYYLKDHLGSVTGLTDAAGALVEEFSYDAWGLRRNADWTAASTSANSSHDRGFTGHEHYDLFAMIDMNGRVYDPVLGRFLQPDPFISDQFDLQAYNRYSYVLNNPLSLTDPSGYWPKFIDNFFESVGNIFNSVVNFAKENWKPLLVAAVGIGVAIFAGPAIAAYFGGNTFGAVMAGAAAGFTSSVTGSLLNGGGLNDALKSGLKGALIGGLSAGLAYNVGQLAGHGNFANSDWSKKAEILRIKIVGHGVTQGIVAEASGGKFIHGFISGAVAGGTEDAIGSYFKSFSKSIVAASIVGGVTSELTGGNFQNGAITGAFVMAYNYWGESTVNYLKEEVIKKGITDGTKTAVKLLSKNHRTVSLATNDLPPVIDLLFDIQSYVLSGIEIGVNEYYGNYNIANAAKEKLIFQVGLQYNPTIPTYKKVILMEVFNKTVDLKYNIK</sequence>
<keyword evidence="9" id="KW-1185">Reference proteome</keyword>
<dbReference type="NCBIfam" id="TIGR03696">
    <property type="entry name" value="Rhs_assc_core"/>
    <property type="match status" value="1"/>
</dbReference>
<dbReference type="Pfam" id="PF13517">
    <property type="entry name" value="FG-GAP_3"/>
    <property type="match status" value="1"/>
</dbReference>
<keyword evidence="4" id="KW-0843">Virulence</keyword>